<dbReference type="PANTHER" id="PTHR11804:SF83">
    <property type="entry name" value="LD37516P"/>
    <property type="match status" value="1"/>
</dbReference>
<evidence type="ECO:0000256" key="2">
    <source>
        <dbReference type="ARBA" id="ARBA00022670"/>
    </source>
</evidence>
<evidence type="ECO:0000313" key="9">
    <source>
        <dbReference type="EMBL" id="CAA3009649.1"/>
    </source>
</evidence>
<comment type="caution">
    <text evidence="9">The sequence shown here is derived from an EMBL/GenBank/DDBJ whole genome shotgun (WGS) entry which is preliminary data.</text>
</comment>
<keyword evidence="10" id="KW-1185">Reference proteome</keyword>
<gene>
    <name evidence="9" type="ORF">OLEA9_A073059</name>
</gene>
<keyword evidence="3 7" id="KW-0479">Metal-binding</keyword>
<keyword evidence="6 7" id="KW-0482">Metalloprotease</keyword>
<sequence length="234" mass="26454">MLHLNASIVPQQVPHELSSVEKGVKLKEAVLDGVSLEDIERERFNQIQLELAKLSQKFEENIIDATKMFEKIITDKKEVEGITLIGLAVAAEKAVLKSYTFFSFTIWFVVFLGHCRDMQRPQLMMDVPWAITLGGPRYRAVLQHSCNRSLREEVYRGHVTRASDGTLNNNPVIERILELRLKKAKLLGYSNFAGVSMETKMATIDKAKDLLYKLHSASWNPATKGPEFPGASYC</sequence>
<dbReference type="Gramene" id="OE9A073059T1">
    <property type="protein sequence ID" value="OE9A073059C1"/>
    <property type="gene ID" value="OE9A073059"/>
</dbReference>
<evidence type="ECO:0000256" key="4">
    <source>
        <dbReference type="ARBA" id="ARBA00022801"/>
    </source>
</evidence>
<keyword evidence="2 7" id="KW-0645">Protease</keyword>
<keyword evidence="4 7" id="KW-0378">Hydrolase</keyword>
<name>A0A8S0TXR8_OLEEU</name>
<evidence type="ECO:0000313" key="10">
    <source>
        <dbReference type="Proteomes" id="UP000594638"/>
    </source>
</evidence>
<evidence type="ECO:0000259" key="8">
    <source>
        <dbReference type="Pfam" id="PF01432"/>
    </source>
</evidence>
<dbReference type="GO" id="GO:0006518">
    <property type="term" value="P:peptide metabolic process"/>
    <property type="evidence" value="ECO:0007669"/>
    <property type="project" value="TreeGrafter"/>
</dbReference>
<dbReference type="SUPFAM" id="SSF55486">
    <property type="entry name" value="Metalloproteases ('zincins'), catalytic domain"/>
    <property type="match status" value="1"/>
</dbReference>
<evidence type="ECO:0000256" key="1">
    <source>
        <dbReference type="ARBA" id="ARBA00006040"/>
    </source>
</evidence>
<proteinExistence type="inferred from homology"/>
<accession>A0A8S0TXR8</accession>
<keyword evidence="5 7" id="KW-0862">Zinc</keyword>
<feature type="domain" description="Peptidase M3A/M3B catalytic" evidence="8">
    <location>
        <begin position="141"/>
        <end position="215"/>
    </location>
</feature>
<protein>
    <submittedName>
        <fullName evidence="9">Probable cytosolic oligopeptidase A</fullName>
    </submittedName>
</protein>
<evidence type="ECO:0000256" key="7">
    <source>
        <dbReference type="RuleBase" id="RU003435"/>
    </source>
</evidence>
<dbReference type="GO" id="GO:0006508">
    <property type="term" value="P:proteolysis"/>
    <property type="evidence" value="ECO:0007669"/>
    <property type="project" value="UniProtKB-KW"/>
</dbReference>
<dbReference type="Proteomes" id="UP000594638">
    <property type="component" value="Unassembled WGS sequence"/>
</dbReference>
<dbReference type="GO" id="GO:0046872">
    <property type="term" value="F:metal ion binding"/>
    <property type="evidence" value="ECO:0007669"/>
    <property type="project" value="UniProtKB-UniRule"/>
</dbReference>
<dbReference type="InterPro" id="IPR045090">
    <property type="entry name" value="Pept_M3A_M3B"/>
</dbReference>
<dbReference type="InterPro" id="IPR024077">
    <property type="entry name" value="Neurolysin/TOP_dom2"/>
</dbReference>
<reference evidence="9 10" key="1">
    <citation type="submission" date="2019-12" db="EMBL/GenBank/DDBJ databases">
        <authorList>
            <person name="Alioto T."/>
            <person name="Alioto T."/>
            <person name="Gomez Garrido J."/>
        </authorList>
    </citation>
    <scope>NUCLEOTIDE SEQUENCE [LARGE SCALE GENOMIC DNA]</scope>
</reference>
<evidence type="ECO:0000256" key="5">
    <source>
        <dbReference type="ARBA" id="ARBA00022833"/>
    </source>
</evidence>
<dbReference type="OrthoDB" id="534666at2759"/>
<dbReference type="Gene3D" id="1.10.1370.10">
    <property type="entry name" value="Neurolysin, domain 3"/>
    <property type="match status" value="1"/>
</dbReference>
<dbReference type="AlphaFoldDB" id="A0A8S0TXR8"/>
<dbReference type="GO" id="GO:0004222">
    <property type="term" value="F:metalloendopeptidase activity"/>
    <property type="evidence" value="ECO:0007669"/>
    <property type="project" value="InterPro"/>
</dbReference>
<dbReference type="Pfam" id="PF01432">
    <property type="entry name" value="Peptidase_M3"/>
    <property type="match status" value="1"/>
</dbReference>
<dbReference type="InterPro" id="IPR001567">
    <property type="entry name" value="Pept_M3A_M3B_dom"/>
</dbReference>
<dbReference type="EMBL" id="CACTIH010007323">
    <property type="protein sequence ID" value="CAA3009649.1"/>
    <property type="molecule type" value="Genomic_DNA"/>
</dbReference>
<organism evidence="9 10">
    <name type="scientific">Olea europaea subsp. europaea</name>
    <dbReference type="NCBI Taxonomy" id="158383"/>
    <lineage>
        <taxon>Eukaryota</taxon>
        <taxon>Viridiplantae</taxon>
        <taxon>Streptophyta</taxon>
        <taxon>Embryophyta</taxon>
        <taxon>Tracheophyta</taxon>
        <taxon>Spermatophyta</taxon>
        <taxon>Magnoliopsida</taxon>
        <taxon>eudicotyledons</taxon>
        <taxon>Gunneridae</taxon>
        <taxon>Pentapetalae</taxon>
        <taxon>asterids</taxon>
        <taxon>lamiids</taxon>
        <taxon>Lamiales</taxon>
        <taxon>Oleaceae</taxon>
        <taxon>Oleeae</taxon>
        <taxon>Olea</taxon>
    </lineage>
</organism>
<evidence type="ECO:0000256" key="3">
    <source>
        <dbReference type="ARBA" id="ARBA00022723"/>
    </source>
</evidence>
<evidence type="ECO:0000256" key="6">
    <source>
        <dbReference type="ARBA" id="ARBA00023049"/>
    </source>
</evidence>
<comment type="cofactor">
    <cofactor evidence="7">
        <name>Zn(2+)</name>
        <dbReference type="ChEBI" id="CHEBI:29105"/>
    </cofactor>
    <text evidence="7">Binds 1 zinc ion.</text>
</comment>
<comment type="similarity">
    <text evidence="1 7">Belongs to the peptidase M3 family.</text>
</comment>
<dbReference type="PANTHER" id="PTHR11804">
    <property type="entry name" value="PROTEASE M3 THIMET OLIGOPEPTIDASE-RELATED"/>
    <property type="match status" value="1"/>
</dbReference>